<feature type="transmembrane region" description="Helical" evidence="8">
    <location>
        <begin position="155"/>
        <end position="180"/>
    </location>
</feature>
<evidence type="ECO:0000256" key="2">
    <source>
        <dbReference type="ARBA" id="ARBA00022475"/>
    </source>
</evidence>
<dbReference type="InterPro" id="IPR000917">
    <property type="entry name" value="Sulfatase_N"/>
</dbReference>
<feature type="transmembrane region" description="Helical" evidence="8">
    <location>
        <begin position="124"/>
        <end position="143"/>
    </location>
</feature>
<evidence type="ECO:0000256" key="1">
    <source>
        <dbReference type="ARBA" id="ARBA00004429"/>
    </source>
</evidence>
<dbReference type="PANTHER" id="PTHR30443">
    <property type="entry name" value="INNER MEMBRANE PROTEIN"/>
    <property type="match status" value="1"/>
</dbReference>
<dbReference type="EMBL" id="BMXY01000001">
    <property type="protein sequence ID" value="GGZ55313.1"/>
    <property type="molecule type" value="Genomic_DNA"/>
</dbReference>
<evidence type="ECO:0000256" key="7">
    <source>
        <dbReference type="ARBA" id="ARBA00023136"/>
    </source>
</evidence>
<keyword evidence="4 11" id="KW-0808">Transferase</keyword>
<dbReference type="GO" id="GO:0016740">
    <property type="term" value="F:transferase activity"/>
    <property type="evidence" value="ECO:0007669"/>
    <property type="project" value="UniProtKB-KW"/>
</dbReference>
<dbReference type="Proteomes" id="UP000643403">
    <property type="component" value="Unassembled WGS sequence"/>
</dbReference>
<feature type="domain" description="Phosphoethanolamine transferase N-terminal" evidence="10">
    <location>
        <begin position="65"/>
        <end position="209"/>
    </location>
</feature>
<feature type="domain" description="Sulfatase N-terminal" evidence="9">
    <location>
        <begin position="241"/>
        <end position="529"/>
    </location>
</feature>
<dbReference type="Pfam" id="PF08019">
    <property type="entry name" value="EptA_B_N"/>
    <property type="match status" value="1"/>
</dbReference>
<evidence type="ECO:0000256" key="3">
    <source>
        <dbReference type="ARBA" id="ARBA00022519"/>
    </source>
</evidence>
<proteinExistence type="predicted"/>
<gene>
    <name evidence="11" type="primary">yjdB</name>
    <name evidence="11" type="ORF">GCM10008101_05910</name>
</gene>
<feature type="transmembrane region" description="Helical" evidence="8">
    <location>
        <begin position="83"/>
        <end position="104"/>
    </location>
</feature>
<dbReference type="InterPro" id="IPR017850">
    <property type="entry name" value="Alkaline_phosphatase_core_sf"/>
</dbReference>
<feature type="transmembrane region" description="Helical" evidence="8">
    <location>
        <begin position="12"/>
        <end position="35"/>
    </location>
</feature>
<organism evidence="11 12">
    <name type="scientific">Cognatilysobacter xinjiangensis</name>
    <dbReference type="NCBI Taxonomy" id="546892"/>
    <lineage>
        <taxon>Bacteria</taxon>
        <taxon>Pseudomonadati</taxon>
        <taxon>Pseudomonadota</taxon>
        <taxon>Gammaproteobacteria</taxon>
        <taxon>Lysobacterales</taxon>
        <taxon>Lysobacteraceae</taxon>
        <taxon>Cognatilysobacter</taxon>
    </lineage>
</organism>
<keyword evidence="5 8" id="KW-0812">Transmembrane</keyword>
<dbReference type="Pfam" id="PF00884">
    <property type="entry name" value="Sulfatase"/>
    <property type="match status" value="1"/>
</dbReference>
<name>A0ABQ3BRF7_9GAMM</name>
<evidence type="ECO:0000256" key="6">
    <source>
        <dbReference type="ARBA" id="ARBA00022989"/>
    </source>
</evidence>
<evidence type="ECO:0000256" key="8">
    <source>
        <dbReference type="SAM" id="Phobius"/>
    </source>
</evidence>
<feature type="transmembrane region" description="Helical" evidence="8">
    <location>
        <begin position="55"/>
        <end position="76"/>
    </location>
</feature>
<keyword evidence="12" id="KW-1185">Reference proteome</keyword>
<dbReference type="InterPro" id="IPR058130">
    <property type="entry name" value="PEA_transf_C"/>
</dbReference>
<evidence type="ECO:0000256" key="4">
    <source>
        <dbReference type="ARBA" id="ARBA00022679"/>
    </source>
</evidence>
<reference evidence="12" key="1">
    <citation type="journal article" date="2019" name="Int. J. Syst. Evol. Microbiol.">
        <title>The Global Catalogue of Microorganisms (GCM) 10K type strain sequencing project: providing services to taxonomists for standard genome sequencing and annotation.</title>
        <authorList>
            <consortium name="The Broad Institute Genomics Platform"/>
            <consortium name="The Broad Institute Genome Sequencing Center for Infectious Disease"/>
            <person name="Wu L."/>
            <person name="Ma J."/>
        </authorList>
    </citation>
    <scope>NUCLEOTIDE SEQUENCE [LARGE SCALE GENOMIC DNA]</scope>
    <source>
        <strain evidence="12">KCTC 22558</strain>
    </source>
</reference>
<comment type="caution">
    <text evidence="11">The sequence shown here is derived from an EMBL/GenBank/DDBJ whole genome shotgun (WGS) entry which is preliminary data.</text>
</comment>
<keyword evidence="6 8" id="KW-1133">Transmembrane helix</keyword>
<evidence type="ECO:0000259" key="10">
    <source>
        <dbReference type="Pfam" id="PF08019"/>
    </source>
</evidence>
<evidence type="ECO:0000313" key="11">
    <source>
        <dbReference type="EMBL" id="GGZ55313.1"/>
    </source>
</evidence>
<dbReference type="NCBIfam" id="NF028537">
    <property type="entry name" value="P_eth_NH2_trans"/>
    <property type="match status" value="1"/>
</dbReference>
<keyword evidence="2" id="KW-1003">Cell membrane</keyword>
<evidence type="ECO:0000313" key="12">
    <source>
        <dbReference type="Proteomes" id="UP000643403"/>
    </source>
</evidence>
<dbReference type="Gene3D" id="3.40.720.10">
    <property type="entry name" value="Alkaline Phosphatase, subunit A"/>
    <property type="match status" value="1"/>
</dbReference>
<dbReference type="SUPFAM" id="SSF53649">
    <property type="entry name" value="Alkaline phosphatase-like"/>
    <property type="match status" value="1"/>
</dbReference>
<protein>
    <submittedName>
        <fullName evidence="11">Phosphoethanolamine transferase</fullName>
    </submittedName>
</protein>
<evidence type="ECO:0000259" key="9">
    <source>
        <dbReference type="Pfam" id="PF00884"/>
    </source>
</evidence>
<dbReference type="InterPro" id="IPR012549">
    <property type="entry name" value="EptA-like_N"/>
</dbReference>
<dbReference type="PANTHER" id="PTHR30443:SF0">
    <property type="entry name" value="PHOSPHOETHANOLAMINE TRANSFERASE EPTA"/>
    <property type="match status" value="1"/>
</dbReference>
<accession>A0ABQ3BRF7</accession>
<sequence>MGSPVWPRMRDAVANWRPVITVETLALLGSLYFGLTANGAFWKAAWVASGGQVPLMGALLVLLVGLHGLLLGLLLARAWARQLLGVLVMGSALAAHYMSAYGVYLDGDMLRNIAHTDWAESRELMTPALVMHLLIYGVLPAALVQRTRLAARPFLRAAAVRGLFLVAMWSLVMAGAALSFKDLSSLLRNHREVRYLVTPGNYLYGIARMALSGDDRAQAPLLPVAEDARRAPSAAARRPRLLVLVVGETVRAENWGMDGYRRNTTPELAAAGVINFPHVSACGTSTEVSLPCMFSPFGRADYDESRIRAHESFLHVLQRVGVDVAWHDNQSGCKGVCRGLALDMIAPSSDPALCNGLRCYDEILQRAVPAAAAPGARDRVIVLHMLGNHGPSYFQRYPPAFERFRPACHDAELGHCSQDEIVNAYDNAVLYTDHVLAGLIARLAALEHYDPALVYVSDHGESLGERGMYLHGMPYSIAPRQQTGVPMVMWFSSGFAAQTHLDVGCLRSRAAQPTSHDSLFPTVLGLFDVDTTARRHERDLVEPCRARGPA</sequence>
<dbReference type="CDD" id="cd16017">
    <property type="entry name" value="LptA"/>
    <property type="match status" value="1"/>
</dbReference>
<keyword evidence="7 8" id="KW-0472">Membrane</keyword>
<comment type="subcellular location">
    <subcellularLocation>
        <location evidence="1">Cell inner membrane</location>
        <topology evidence="1">Multi-pass membrane protein</topology>
    </subcellularLocation>
</comment>
<evidence type="ECO:0000256" key="5">
    <source>
        <dbReference type="ARBA" id="ARBA00022692"/>
    </source>
</evidence>
<dbReference type="InterPro" id="IPR040423">
    <property type="entry name" value="PEA_transferase"/>
</dbReference>
<keyword evidence="3" id="KW-0997">Cell inner membrane</keyword>